<evidence type="ECO:0000313" key="2">
    <source>
        <dbReference type="Proteomes" id="UP000001868"/>
    </source>
</evidence>
<organism evidence="1 2">
    <name type="scientific">Phenylobacterium zucineum (strain HLK1)</name>
    <dbReference type="NCBI Taxonomy" id="450851"/>
    <lineage>
        <taxon>Bacteria</taxon>
        <taxon>Pseudomonadati</taxon>
        <taxon>Pseudomonadota</taxon>
        <taxon>Alphaproteobacteria</taxon>
        <taxon>Caulobacterales</taxon>
        <taxon>Caulobacteraceae</taxon>
        <taxon>Phenylobacterium</taxon>
    </lineage>
</organism>
<dbReference type="OrthoDB" id="6048400at2"/>
<protein>
    <recommendedName>
        <fullName evidence="3">DUF2946 domain-containing protein</fullName>
    </recommendedName>
</protein>
<dbReference type="STRING" id="450851.PHZ_c1430"/>
<gene>
    <name evidence="1" type="ordered locus">PHZ_c1430</name>
</gene>
<evidence type="ECO:0000313" key="1">
    <source>
        <dbReference type="EMBL" id="ACG77843.1"/>
    </source>
</evidence>
<sequence>MARTSPWWRKVGMALAALVLTVLTLGPSLDGLLCRDEGGLSAAAAEMPVADLAADHPDPRPLDEGPGLCVHGHCHHSAPYVPATPPAGELSAPLLAVAHPFVRDRVPTSDPKFGLIRPPRA</sequence>
<dbReference type="KEGG" id="pzu:PHZ_c1430"/>
<evidence type="ECO:0008006" key="3">
    <source>
        <dbReference type="Google" id="ProtNLM"/>
    </source>
</evidence>
<dbReference type="RefSeq" id="WP_012521987.1">
    <property type="nucleotide sequence ID" value="NC_011144.1"/>
</dbReference>
<dbReference type="EMBL" id="CP000747">
    <property type="protein sequence ID" value="ACG77843.1"/>
    <property type="molecule type" value="Genomic_DNA"/>
</dbReference>
<reference evidence="1 2" key="1">
    <citation type="journal article" date="2008" name="BMC Genomics">
        <title>Complete genome of Phenylobacterium zucineum - a novel facultative intracellular bacterium isolated from human erythroleukemia cell line K562.</title>
        <authorList>
            <person name="Luo Y."/>
            <person name="Xu X."/>
            <person name="Ding Z."/>
            <person name="Liu Z."/>
            <person name="Zhang B."/>
            <person name="Yan Z."/>
            <person name="Sun J."/>
            <person name="Hu S."/>
            <person name="Hu X."/>
        </authorList>
    </citation>
    <scope>NUCLEOTIDE SEQUENCE [LARGE SCALE GENOMIC DNA]</scope>
    <source>
        <strain evidence="1 2">HLK1</strain>
    </source>
</reference>
<keyword evidence="2" id="KW-1185">Reference proteome</keyword>
<dbReference type="Proteomes" id="UP000001868">
    <property type="component" value="Chromosome"/>
</dbReference>
<proteinExistence type="predicted"/>
<name>B4R9S9_PHEZH</name>
<dbReference type="AlphaFoldDB" id="B4R9S9"/>
<dbReference type="eggNOG" id="ENOG502ZXAG">
    <property type="taxonomic scope" value="Bacteria"/>
</dbReference>
<accession>B4R9S9</accession>
<dbReference type="HOGENOM" id="CLU_2035825_0_0_5"/>